<dbReference type="RefSeq" id="WP_183718633.1">
    <property type="nucleotide sequence ID" value="NZ_JACHGO010000003.1"/>
</dbReference>
<keyword evidence="3 4" id="KW-0413">Isomerase</keyword>
<evidence type="ECO:0000256" key="4">
    <source>
        <dbReference type="RuleBase" id="RU363019"/>
    </source>
</evidence>
<dbReference type="InterPro" id="IPR044665">
    <property type="entry name" value="E_coli_cyclophilin_A-like"/>
</dbReference>
<feature type="signal peptide" evidence="4">
    <location>
        <begin position="1"/>
        <end position="26"/>
    </location>
</feature>
<dbReference type="SUPFAM" id="SSF50891">
    <property type="entry name" value="Cyclophilin-like"/>
    <property type="match status" value="1"/>
</dbReference>
<reference evidence="6 7" key="1">
    <citation type="submission" date="2020-08" db="EMBL/GenBank/DDBJ databases">
        <title>Genomic Encyclopedia of Type Strains, Phase IV (KMG-IV): sequencing the most valuable type-strain genomes for metagenomic binning, comparative biology and taxonomic classification.</title>
        <authorList>
            <person name="Goeker M."/>
        </authorList>
    </citation>
    <scope>NUCLEOTIDE SEQUENCE [LARGE SCALE GENOMIC DNA]</scope>
    <source>
        <strain evidence="6 7">DSM 11275</strain>
    </source>
</reference>
<evidence type="ECO:0000256" key="2">
    <source>
        <dbReference type="ARBA" id="ARBA00023110"/>
    </source>
</evidence>
<keyword evidence="7" id="KW-1185">Reference proteome</keyword>
<comment type="function">
    <text evidence="4">PPIases accelerate the folding of proteins. It catalyzes the cis-trans isomerization of proline imidic peptide bonds in oligopeptides.</text>
</comment>
<evidence type="ECO:0000313" key="6">
    <source>
        <dbReference type="EMBL" id="MBB5143271.1"/>
    </source>
</evidence>
<dbReference type="PROSITE" id="PS00170">
    <property type="entry name" value="CSA_PPIASE_1"/>
    <property type="match status" value="1"/>
</dbReference>
<comment type="caution">
    <text evidence="6">The sequence shown here is derived from an EMBL/GenBank/DDBJ whole genome shotgun (WGS) entry which is preliminary data.</text>
</comment>
<evidence type="ECO:0000313" key="7">
    <source>
        <dbReference type="Proteomes" id="UP000539075"/>
    </source>
</evidence>
<dbReference type="GO" id="GO:0006457">
    <property type="term" value="P:protein folding"/>
    <property type="evidence" value="ECO:0007669"/>
    <property type="project" value="InterPro"/>
</dbReference>
<sequence>MKFFRSGVMFRAFALALCLMAAPLMAAGLGTSSANAATPDPAVKLETNYGEIIVRLDARKAPISTANFVQYVKSGFYDGTVFHRVIKNFMVQGGGFTADMKQKETRAAIRNEADNGLKNKKYTIAMARTGEPHSATAQFFINTKDNDFLDFKSQTPQGWGYAVFGKVIKGQEVVDKIAAVTTGKKGYYDDVPMGNVIVKKAVVVE</sequence>
<gene>
    <name evidence="6" type="ORF">HNQ38_001359</name>
</gene>
<dbReference type="GO" id="GO:0003755">
    <property type="term" value="F:peptidyl-prolyl cis-trans isomerase activity"/>
    <property type="evidence" value="ECO:0007669"/>
    <property type="project" value="UniProtKB-UniRule"/>
</dbReference>
<dbReference type="AlphaFoldDB" id="A0A7W8FFV0"/>
<protein>
    <recommendedName>
        <fullName evidence="4">Peptidyl-prolyl cis-trans isomerase</fullName>
        <shortName evidence="4">PPIase</shortName>
        <ecNumber evidence="4">5.2.1.8</ecNumber>
    </recommendedName>
</protein>
<name>A0A7W8FFV0_9BACT</name>
<dbReference type="PRINTS" id="PR00153">
    <property type="entry name" value="CSAPPISMRASE"/>
</dbReference>
<dbReference type="Pfam" id="PF00160">
    <property type="entry name" value="Pro_isomerase"/>
    <property type="match status" value="1"/>
</dbReference>
<evidence type="ECO:0000259" key="5">
    <source>
        <dbReference type="PROSITE" id="PS50072"/>
    </source>
</evidence>
<comment type="catalytic activity">
    <reaction evidence="4">
        <text>[protein]-peptidylproline (omega=180) = [protein]-peptidylproline (omega=0)</text>
        <dbReference type="Rhea" id="RHEA:16237"/>
        <dbReference type="Rhea" id="RHEA-COMP:10747"/>
        <dbReference type="Rhea" id="RHEA-COMP:10748"/>
        <dbReference type="ChEBI" id="CHEBI:83833"/>
        <dbReference type="ChEBI" id="CHEBI:83834"/>
        <dbReference type="EC" id="5.2.1.8"/>
    </reaction>
</comment>
<evidence type="ECO:0000256" key="3">
    <source>
        <dbReference type="ARBA" id="ARBA00023235"/>
    </source>
</evidence>
<keyword evidence="4" id="KW-0732">Signal</keyword>
<evidence type="ECO:0000256" key="1">
    <source>
        <dbReference type="ARBA" id="ARBA00007365"/>
    </source>
</evidence>
<feature type="domain" description="PPIase cyclophilin-type" evidence="5">
    <location>
        <begin position="46"/>
        <end position="203"/>
    </location>
</feature>
<proteinExistence type="inferred from homology"/>
<dbReference type="EMBL" id="JACHGO010000003">
    <property type="protein sequence ID" value="MBB5143271.1"/>
    <property type="molecule type" value="Genomic_DNA"/>
</dbReference>
<dbReference type="InterPro" id="IPR029000">
    <property type="entry name" value="Cyclophilin-like_dom_sf"/>
</dbReference>
<dbReference type="EC" id="5.2.1.8" evidence="4"/>
<feature type="chain" id="PRO_5031601726" description="Peptidyl-prolyl cis-trans isomerase" evidence="4">
    <location>
        <begin position="27"/>
        <end position="205"/>
    </location>
</feature>
<comment type="similarity">
    <text evidence="1 4">Belongs to the cyclophilin-type PPIase family.</text>
</comment>
<dbReference type="Proteomes" id="UP000539075">
    <property type="component" value="Unassembled WGS sequence"/>
</dbReference>
<dbReference type="PANTHER" id="PTHR43246">
    <property type="entry name" value="PEPTIDYL-PROLYL CIS-TRANS ISOMERASE CYP38, CHLOROPLASTIC"/>
    <property type="match status" value="1"/>
</dbReference>
<dbReference type="PROSITE" id="PS50072">
    <property type="entry name" value="CSA_PPIASE_2"/>
    <property type="match status" value="1"/>
</dbReference>
<dbReference type="InterPro" id="IPR020892">
    <property type="entry name" value="Cyclophilin-type_PPIase_CS"/>
</dbReference>
<dbReference type="CDD" id="cd01920">
    <property type="entry name" value="cyclophilin_EcCYP_like"/>
    <property type="match status" value="1"/>
</dbReference>
<dbReference type="InterPro" id="IPR002130">
    <property type="entry name" value="Cyclophilin-type_PPIase_dom"/>
</dbReference>
<accession>A0A7W8FFV0</accession>
<organism evidence="6 7">
    <name type="scientific">Desulfovibrio intestinalis</name>
    <dbReference type="NCBI Taxonomy" id="58621"/>
    <lineage>
        <taxon>Bacteria</taxon>
        <taxon>Pseudomonadati</taxon>
        <taxon>Thermodesulfobacteriota</taxon>
        <taxon>Desulfovibrionia</taxon>
        <taxon>Desulfovibrionales</taxon>
        <taxon>Desulfovibrionaceae</taxon>
        <taxon>Desulfovibrio</taxon>
    </lineage>
</organism>
<keyword evidence="2 4" id="KW-0697">Rotamase</keyword>
<dbReference type="Gene3D" id="2.40.100.10">
    <property type="entry name" value="Cyclophilin-like"/>
    <property type="match status" value="1"/>
</dbReference>